<dbReference type="GO" id="GO:0008270">
    <property type="term" value="F:zinc ion binding"/>
    <property type="evidence" value="ECO:0007669"/>
    <property type="project" value="InterPro"/>
</dbReference>
<dbReference type="GO" id="GO:0003723">
    <property type="term" value="F:RNA binding"/>
    <property type="evidence" value="ECO:0007669"/>
    <property type="project" value="InterPro"/>
</dbReference>
<evidence type="ECO:0000256" key="3">
    <source>
        <dbReference type="ARBA" id="ARBA00022737"/>
    </source>
</evidence>
<feature type="compositionally biased region" description="Polar residues" evidence="7">
    <location>
        <begin position="331"/>
        <end position="351"/>
    </location>
</feature>
<proteinExistence type="inferred from homology"/>
<dbReference type="InterPro" id="IPR002885">
    <property type="entry name" value="PPR_rpt"/>
</dbReference>
<dbReference type="InterPro" id="IPR032867">
    <property type="entry name" value="DYW_dom"/>
</dbReference>
<dbReference type="InterPro" id="IPR011990">
    <property type="entry name" value="TPR-like_helical_dom_sf"/>
</dbReference>
<feature type="region of interest" description="Disordered" evidence="7">
    <location>
        <begin position="331"/>
        <end position="369"/>
    </location>
</feature>
<comment type="subcellular location">
    <subcellularLocation>
        <location evidence="1">Mitochondrion</location>
    </subcellularLocation>
</comment>
<keyword evidence="4" id="KW-0809">Transit peptide</keyword>
<accession>A0A2N9HK31</accession>
<dbReference type="AlphaFoldDB" id="A0A2N9HK31"/>
<sequence length="767" mass="86444">MSSKRATLTVNFLTALSEVCSSRHSSDSIKTLIFLKNLSTATERSDFLNSNGYHIDNSSECQQNPSVYDKESQSRRDLHANSSGFHGGNYVEVQQSLKPPNKGFQGSFRNDFVNKPDGQNGNFSGFYGQNYGDSQQNSNGFYQNSCGINGESPKSTYQNNPVGQNGNFSGYYYGQRSEEAQQNLNEVYANTSRSFEQNLNGSYQNNNMGVYRESIRNEWQNVPIQQDGNFSGHNNGELSQNPIGGYPRNSMGSQHNMKGFYAENQYLQNSYGSYQEGPREVRQNGNEFASHGLSESQGSQIRNHTHGQVQQNLTEHNMEIVGTYQHRQSVYQQSPSTGQYLPNSNAVTKLSSGPKLEAESVEGSDSCPYSGTIEELDSFSKEGKVKEAVEVLSILEKRCVPVELPQYLQLMQACSEAKSLQEAKSVHQHIIRSVSPLKVSTYNSIIKMYWECGSIDDAFEVFNTMPKRNLTSWDTMIMWLAKNGLGEDAIDLFTEFKKQGLKPDGLLFISVFSACTVLGDMDEGMLHFESMSKDYSIVPSMDHYVSIVDMLGNTGYLDEALEFIEKMPLEPSVDVWETLMNLCRVHGHIELGDRCAEFVEQLDPSRLNEQSKAGLVHVKASDLAKEKEKKKLASQNLLEVRSRVHEYRAGDRSHPDNDKIYAELRSLKEQMKESGYVPETRFVLHDIDPEAKEEALLSHSERLAVAYGLLNSPPRAPIRVIKNLRFCGDCHNALKIISKIVGRELIIRDAKRFHHFKDGLCSCRDYW</sequence>
<dbReference type="GO" id="GO:0009451">
    <property type="term" value="P:RNA modification"/>
    <property type="evidence" value="ECO:0007669"/>
    <property type="project" value="InterPro"/>
</dbReference>
<dbReference type="Pfam" id="PF14432">
    <property type="entry name" value="DYW_deaminase"/>
    <property type="match status" value="1"/>
</dbReference>
<evidence type="ECO:0000256" key="1">
    <source>
        <dbReference type="ARBA" id="ARBA00004173"/>
    </source>
</evidence>
<comment type="similarity">
    <text evidence="2">Belongs to the PPR family. PCMP-H subfamily.</text>
</comment>
<dbReference type="EMBL" id="OIVN01003557">
    <property type="protein sequence ID" value="SPD12071.1"/>
    <property type="molecule type" value="Genomic_DNA"/>
</dbReference>
<keyword evidence="3" id="KW-0677">Repeat</keyword>
<evidence type="ECO:0000256" key="5">
    <source>
        <dbReference type="ARBA" id="ARBA00023128"/>
    </source>
</evidence>
<feature type="region of interest" description="Disordered" evidence="7">
    <location>
        <begin position="58"/>
        <end position="130"/>
    </location>
</feature>
<dbReference type="PANTHER" id="PTHR47926">
    <property type="entry name" value="PENTATRICOPEPTIDE REPEAT-CONTAINING PROTEIN"/>
    <property type="match status" value="1"/>
</dbReference>
<gene>
    <name evidence="9" type="ORF">FSB_LOCUS39953</name>
</gene>
<feature type="domain" description="DYW" evidence="8">
    <location>
        <begin position="675"/>
        <end position="767"/>
    </location>
</feature>
<protein>
    <recommendedName>
        <fullName evidence="8">DYW domain-containing protein</fullName>
    </recommendedName>
</protein>
<dbReference type="InterPro" id="IPR046960">
    <property type="entry name" value="PPR_At4g14850-like_plant"/>
</dbReference>
<evidence type="ECO:0000256" key="7">
    <source>
        <dbReference type="SAM" id="MobiDB-lite"/>
    </source>
</evidence>
<evidence type="ECO:0000259" key="8">
    <source>
        <dbReference type="Pfam" id="PF14432"/>
    </source>
</evidence>
<evidence type="ECO:0000256" key="6">
    <source>
        <dbReference type="PROSITE-ProRule" id="PRU00708"/>
    </source>
</evidence>
<feature type="repeat" description="PPR" evidence="6">
    <location>
        <begin position="438"/>
        <end position="472"/>
    </location>
</feature>
<reference evidence="9" key="1">
    <citation type="submission" date="2018-02" db="EMBL/GenBank/DDBJ databases">
        <authorList>
            <person name="Cohen D.B."/>
            <person name="Kent A.D."/>
        </authorList>
    </citation>
    <scope>NUCLEOTIDE SEQUENCE</scope>
</reference>
<dbReference type="FunFam" id="1.25.40.10:FF:000503">
    <property type="entry name" value="Pentatricopeptide repeat-containing protein, mitochondrial"/>
    <property type="match status" value="1"/>
</dbReference>
<evidence type="ECO:0000256" key="4">
    <source>
        <dbReference type="ARBA" id="ARBA00022946"/>
    </source>
</evidence>
<organism evidence="9">
    <name type="scientific">Fagus sylvatica</name>
    <name type="common">Beechnut</name>
    <dbReference type="NCBI Taxonomy" id="28930"/>
    <lineage>
        <taxon>Eukaryota</taxon>
        <taxon>Viridiplantae</taxon>
        <taxon>Streptophyta</taxon>
        <taxon>Embryophyta</taxon>
        <taxon>Tracheophyta</taxon>
        <taxon>Spermatophyta</taxon>
        <taxon>Magnoliopsida</taxon>
        <taxon>eudicotyledons</taxon>
        <taxon>Gunneridae</taxon>
        <taxon>Pentapetalae</taxon>
        <taxon>rosids</taxon>
        <taxon>fabids</taxon>
        <taxon>Fagales</taxon>
        <taxon>Fagaceae</taxon>
        <taxon>Fagus</taxon>
    </lineage>
</organism>
<name>A0A2N9HK31_FAGSY</name>
<feature type="compositionally biased region" description="Basic and acidic residues" evidence="7">
    <location>
        <begin position="68"/>
        <end position="79"/>
    </location>
</feature>
<dbReference type="PROSITE" id="PS51375">
    <property type="entry name" value="PPR"/>
    <property type="match status" value="1"/>
</dbReference>
<dbReference type="NCBIfam" id="TIGR00756">
    <property type="entry name" value="PPR"/>
    <property type="match status" value="2"/>
</dbReference>
<dbReference type="PANTHER" id="PTHR47926:SF388">
    <property type="entry name" value="DYW DOMAIN-CONTAINING PROTEIN"/>
    <property type="match status" value="1"/>
</dbReference>
<evidence type="ECO:0000313" key="9">
    <source>
        <dbReference type="EMBL" id="SPD12071.1"/>
    </source>
</evidence>
<dbReference type="GO" id="GO:0005739">
    <property type="term" value="C:mitochondrion"/>
    <property type="evidence" value="ECO:0007669"/>
    <property type="project" value="UniProtKB-SubCell"/>
</dbReference>
<keyword evidence="5" id="KW-0496">Mitochondrion</keyword>
<dbReference type="Gene3D" id="1.25.40.10">
    <property type="entry name" value="Tetratricopeptide repeat domain"/>
    <property type="match status" value="1"/>
</dbReference>
<dbReference type="Pfam" id="PF01535">
    <property type="entry name" value="PPR"/>
    <property type="match status" value="4"/>
</dbReference>
<evidence type="ECO:0000256" key="2">
    <source>
        <dbReference type="ARBA" id="ARBA00006643"/>
    </source>
</evidence>